<dbReference type="InParanoid" id="A0A2P5FWH6"/>
<sequence length="302" mass="34353">MGEVLFELEQVLRSKKYILTLQEKNALLNCKSKALRDYGVGALFGAGVAWIATSKLSMFGRVGISAGASAVVGLWGLGKSLDSCVDHILALQESTMQRELAYIMVNKYSNDPWRMQLIGKHFYSEKVFDDSTADLPKIRWRYRNFFSDDAGHGQRTNESDSHRYSQGDSHGDSHGDYNSNTQRDPSGAPTDPGRNFERRKFNFESKQAPMNNAIDAMDPFDCVFGYPAMEEIPHPTTPSTTSPRIHTRNHRRAHRKRRVRHQDALLNPQTQHLQSNLMDQCSITFRLLWDPYNAQLLTTKLL</sequence>
<comment type="caution">
    <text evidence="2">The sequence shown here is derived from an EMBL/GenBank/DDBJ whole genome shotgun (WGS) entry which is preliminary data.</text>
</comment>
<dbReference type="OrthoDB" id="1899410at2759"/>
<feature type="region of interest" description="Disordered" evidence="1">
    <location>
        <begin position="151"/>
        <end position="196"/>
    </location>
</feature>
<reference evidence="3" key="1">
    <citation type="submission" date="2016-06" db="EMBL/GenBank/DDBJ databases">
        <title>Parallel loss of symbiosis genes in relatives of nitrogen-fixing non-legume Parasponia.</title>
        <authorList>
            <person name="Van Velzen R."/>
            <person name="Holmer R."/>
            <person name="Bu F."/>
            <person name="Rutten L."/>
            <person name="Van Zeijl A."/>
            <person name="Liu W."/>
            <person name="Santuari L."/>
            <person name="Cao Q."/>
            <person name="Sharma T."/>
            <person name="Shen D."/>
            <person name="Roswanjaya Y."/>
            <person name="Wardhani T."/>
            <person name="Kalhor M.S."/>
            <person name="Jansen J."/>
            <person name="Van den Hoogen J."/>
            <person name="Gungor B."/>
            <person name="Hartog M."/>
            <person name="Hontelez J."/>
            <person name="Verver J."/>
            <person name="Yang W.-C."/>
            <person name="Schijlen E."/>
            <person name="Repin R."/>
            <person name="Schilthuizen M."/>
            <person name="Schranz E."/>
            <person name="Heidstra R."/>
            <person name="Miyata K."/>
            <person name="Fedorova E."/>
            <person name="Kohlen W."/>
            <person name="Bisseling T."/>
            <person name="Smit S."/>
            <person name="Geurts R."/>
        </authorList>
    </citation>
    <scope>NUCLEOTIDE SEQUENCE [LARGE SCALE GENOMIC DNA]</scope>
    <source>
        <strain evidence="3">cv. RG33-2</strain>
    </source>
</reference>
<dbReference type="AlphaFoldDB" id="A0A2P5FWH6"/>
<dbReference type="PANTHER" id="PTHR35986:SF1">
    <property type="entry name" value="OS10G0430800 PROTEIN"/>
    <property type="match status" value="1"/>
</dbReference>
<protein>
    <submittedName>
        <fullName evidence="2">Uncharacterized protein</fullName>
    </submittedName>
</protein>
<feature type="compositionally biased region" description="Basic and acidic residues" evidence="1">
    <location>
        <begin position="151"/>
        <end position="175"/>
    </location>
</feature>
<dbReference type="Proteomes" id="UP000237000">
    <property type="component" value="Unassembled WGS sequence"/>
</dbReference>
<dbReference type="FunCoup" id="A0A2P5FWH6">
    <property type="interactions" value="1484"/>
</dbReference>
<evidence type="ECO:0000313" key="3">
    <source>
        <dbReference type="Proteomes" id="UP000237000"/>
    </source>
</evidence>
<keyword evidence="3" id="KW-1185">Reference proteome</keyword>
<gene>
    <name evidence="2" type="ORF">TorRG33x02_019370</name>
</gene>
<accession>A0A2P5FWH6</accession>
<dbReference type="EMBL" id="JXTC01000005">
    <property type="protein sequence ID" value="POO02153.1"/>
    <property type="molecule type" value="Genomic_DNA"/>
</dbReference>
<dbReference type="STRING" id="63057.A0A2P5FWH6"/>
<name>A0A2P5FWH6_TREOI</name>
<organism evidence="2 3">
    <name type="scientific">Trema orientale</name>
    <name type="common">Charcoal tree</name>
    <name type="synonym">Celtis orientalis</name>
    <dbReference type="NCBI Taxonomy" id="63057"/>
    <lineage>
        <taxon>Eukaryota</taxon>
        <taxon>Viridiplantae</taxon>
        <taxon>Streptophyta</taxon>
        <taxon>Embryophyta</taxon>
        <taxon>Tracheophyta</taxon>
        <taxon>Spermatophyta</taxon>
        <taxon>Magnoliopsida</taxon>
        <taxon>eudicotyledons</taxon>
        <taxon>Gunneridae</taxon>
        <taxon>Pentapetalae</taxon>
        <taxon>rosids</taxon>
        <taxon>fabids</taxon>
        <taxon>Rosales</taxon>
        <taxon>Cannabaceae</taxon>
        <taxon>Trema</taxon>
    </lineage>
</organism>
<feature type="region of interest" description="Disordered" evidence="1">
    <location>
        <begin position="234"/>
        <end position="258"/>
    </location>
</feature>
<evidence type="ECO:0000256" key="1">
    <source>
        <dbReference type="SAM" id="MobiDB-lite"/>
    </source>
</evidence>
<feature type="compositionally biased region" description="Basic residues" evidence="1">
    <location>
        <begin position="245"/>
        <end position="258"/>
    </location>
</feature>
<evidence type="ECO:0000313" key="2">
    <source>
        <dbReference type="EMBL" id="POO02153.1"/>
    </source>
</evidence>
<proteinExistence type="predicted"/>
<dbReference type="PANTHER" id="PTHR35986">
    <property type="entry name" value="EXPRESSED PROTEIN"/>
    <property type="match status" value="1"/>
</dbReference>